<evidence type="ECO:0000313" key="8">
    <source>
        <dbReference type="Proteomes" id="UP001219525"/>
    </source>
</evidence>
<keyword evidence="4 7" id="KW-0418">Kinase</keyword>
<proteinExistence type="predicted"/>
<dbReference type="InterPro" id="IPR011009">
    <property type="entry name" value="Kinase-like_dom_sf"/>
</dbReference>
<evidence type="ECO:0000259" key="6">
    <source>
        <dbReference type="PROSITE" id="PS51158"/>
    </source>
</evidence>
<keyword evidence="1" id="KW-0723">Serine/threonine-protein kinase</keyword>
<feature type="domain" description="Alpha-type protein kinase" evidence="6">
    <location>
        <begin position="341"/>
        <end position="603"/>
    </location>
</feature>
<dbReference type="SUPFAM" id="SSF56112">
    <property type="entry name" value="Protein kinase-like (PK-like)"/>
    <property type="match status" value="1"/>
</dbReference>
<evidence type="ECO:0000313" key="7">
    <source>
        <dbReference type="EMBL" id="KAJ7198536.1"/>
    </source>
</evidence>
<dbReference type="EMBL" id="JARJCW010000072">
    <property type="protein sequence ID" value="KAJ7198536.1"/>
    <property type="molecule type" value="Genomic_DNA"/>
</dbReference>
<sequence length="608" mass="67076">MANAAPHMQCLSLTPDTIGLNCSSTFPRKISPGLCAGCEILRPLEGKDLERVQAYPQCVDCGVDCGARYRTMKPTVDGKYLCAVCMPMSTPAVPTPSLTSEDRQGQDRRAVTMQNLHLAQLAAQAQRGQTVAASQKDQFTLVKDPRISVDFCLGGRKGEAKKQSIVGTFNFTFDIDDNLEDVVIPRFLDSLAPSWGARHENKLEADDIQLSFYNNHMPLTGINMSLRDFFTAHQTSPFANTFPPKMKQEAKAMGRYPKFAYFVFQIQQDLFEERTGEEVNISTGAGKRKLPKHVDGEERCAKRSQGAGGITMKSTFRPPAEYIGATAAAAAAVEPARTKILINKVSFAYNEPDGDVAVDETTREHIEGWMRDVSTSRGAMKIVHQLDILSKSADPNANLVVAKHFHRKSFKPDNVVSVTDNHNLITGELMLLERFRYLLAAFFTLAKELHVDVDTSLVVSEAWLGVEEIDEYDLPCPAAGVSTEDSDATRESGFTWLIEPRRSGTVKKYSGTLLGANFKPLQGRLAATIYAFVHFVWLFSKGSIVFCDVQTMKVCDKNVLFDPMAHTPEGKSGPGDHGRKGIEDFIKNHVCTTKCDQLGLDELVTGDN</sequence>
<accession>A0AAD6V3I2</accession>
<reference evidence="7" key="1">
    <citation type="submission" date="2023-03" db="EMBL/GenBank/DDBJ databases">
        <title>Massive genome expansion in bonnet fungi (Mycena s.s.) driven by repeated elements and novel gene families across ecological guilds.</title>
        <authorList>
            <consortium name="Lawrence Berkeley National Laboratory"/>
            <person name="Harder C.B."/>
            <person name="Miyauchi S."/>
            <person name="Viragh M."/>
            <person name="Kuo A."/>
            <person name="Thoen E."/>
            <person name="Andreopoulos B."/>
            <person name="Lu D."/>
            <person name="Skrede I."/>
            <person name="Drula E."/>
            <person name="Henrissat B."/>
            <person name="Morin E."/>
            <person name="Kohler A."/>
            <person name="Barry K."/>
            <person name="LaButti K."/>
            <person name="Morin E."/>
            <person name="Salamov A."/>
            <person name="Lipzen A."/>
            <person name="Mereny Z."/>
            <person name="Hegedus B."/>
            <person name="Baldrian P."/>
            <person name="Stursova M."/>
            <person name="Weitz H."/>
            <person name="Taylor A."/>
            <person name="Grigoriev I.V."/>
            <person name="Nagy L.G."/>
            <person name="Martin F."/>
            <person name="Kauserud H."/>
        </authorList>
    </citation>
    <scope>NUCLEOTIDE SEQUENCE</scope>
    <source>
        <strain evidence="7">9144</strain>
    </source>
</reference>
<keyword evidence="8" id="KW-1185">Reference proteome</keyword>
<evidence type="ECO:0000256" key="2">
    <source>
        <dbReference type="ARBA" id="ARBA00022679"/>
    </source>
</evidence>
<dbReference type="Pfam" id="PF02816">
    <property type="entry name" value="Alpha_kinase"/>
    <property type="match status" value="1"/>
</dbReference>
<evidence type="ECO:0000256" key="3">
    <source>
        <dbReference type="ARBA" id="ARBA00022741"/>
    </source>
</evidence>
<organism evidence="7 8">
    <name type="scientific">Mycena pura</name>
    <dbReference type="NCBI Taxonomy" id="153505"/>
    <lineage>
        <taxon>Eukaryota</taxon>
        <taxon>Fungi</taxon>
        <taxon>Dikarya</taxon>
        <taxon>Basidiomycota</taxon>
        <taxon>Agaricomycotina</taxon>
        <taxon>Agaricomycetes</taxon>
        <taxon>Agaricomycetidae</taxon>
        <taxon>Agaricales</taxon>
        <taxon>Marasmiineae</taxon>
        <taxon>Mycenaceae</taxon>
        <taxon>Mycena</taxon>
    </lineage>
</organism>
<evidence type="ECO:0000256" key="5">
    <source>
        <dbReference type="ARBA" id="ARBA00022840"/>
    </source>
</evidence>
<name>A0AAD6V3I2_9AGAR</name>
<protein>
    <submittedName>
        <fullName evidence="7">Kinase-like domain-containing protein</fullName>
    </submittedName>
</protein>
<evidence type="ECO:0000256" key="4">
    <source>
        <dbReference type="ARBA" id="ARBA00022777"/>
    </source>
</evidence>
<gene>
    <name evidence="7" type="ORF">GGX14DRAFT_665912</name>
</gene>
<dbReference type="AlphaFoldDB" id="A0AAD6V3I2"/>
<comment type="caution">
    <text evidence="7">The sequence shown here is derived from an EMBL/GenBank/DDBJ whole genome shotgun (WGS) entry which is preliminary data.</text>
</comment>
<dbReference type="GO" id="GO:0005524">
    <property type="term" value="F:ATP binding"/>
    <property type="evidence" value="ECO:0007669"/>
    <property type="project" value="UniProtKB-KW"/>
</dbReference>
<dbReference type="Gene3D" id="3.20.200.10">
    <property type="entry name" value="MHCK/EF2 kinase"/>
    <property type="match status" value="1"/>
</dbReference>
<dbReference type="PANTHER" id="PTHR45992">
    <property type="entry name" value="EUKARYOTIC ELONGATION FACTOR 2 KINASE-RELATED"/>
    <property type="match status" value="1"/>
</dbReference>
<keyword evidence="2" id="KW-0808">Transferase</keyword>
<dbReference type="InterPro" id="IPR004166">
    <property type="entry name" value="a-kinase_dom"/>
</dbReference>
<keyword evidence="3" id="KW-0547">Nucleotide-binding</keyword>
<keyword evidence="5" id="KW-0067">ATP-binding</keyword>
<dbReference type="GO" id="GO:0004674">
    <property type="term" value="F:protein serine/threonine kinase activity"/>
    <property type="evidence" value="ECO:0007669"/>
    <property type="project" value="UniProtKB-KW"/>
</dbReference>
<dbReference type="InterPro" id="IPR051852">
    <property type="entry name" value="Alpha-type_PK"/>
</dbReference>
<dbReference type="CDD" id="cd04515">
    <property type="entry name" value="Alpha_kinase"/>
    <property type="match status" value="1"/>
</dbReference>
<dbReference type="Proteomes" id="UP001219525">
    <property type="component" value="Unassembled WGS sequence"/>
</dbReference>
<dbReference type="PROSITE" id="PS51158">
    <property type="entry name" value="ALPHA_KINASE"/>
    <property type="match status" value="1"/>
</dbReference>
<evidence type="ECO:0000256" key="1">
    <source>
        <dbReference type="ARBA" id="ARBA00022527"/>
    </source>
</evidence>